<protein>
    <submittedName>
        <fullName evidence="2">Uncharacterized protein</fullName>
    </submittedName>
</protein>
<sequence>MTAGGHSTTLSFSFNLEDEDLSWKPASQSPPAGASHSHSNENSPSHSQMTQLSQASLSHIPLSSLRVQEKSVPSEGSSQHPGFPTSPIVARSRATTSHTSGGSQASSIPPPLSQRDARRSFSSQLYPPDPAHRAAFEESGYTEVDLVALRPLLQTTTADTLQTAIFPIMDGHEYIVVGVASEDEYDGRLARFKLASRLVQDIKLDTSLGVYFQISSMLGSLRFATLADPLFPCLKSLDLRIMEAKQLDYIEYLMHPAVRSVRIVCENPEPAEIWNKRFAVIFKKIKRSWTERLQEPADLVLLRAPMITWRGKHLAYLTSLPALTKFRGDDSLFSPSLFRFICSSPRLMELSADILYSTLSGADLLTEPLKSSRFPRLKKLVLNASLVNIKTLLSYLGPSLEDLHLTTSCERMDFADLEEFIPNDARWATQKLESFHWTIEETDRDASNFVTYDEGLEDLWIRITAGLPQPRAPAAFPWKTLKPLLRCTGMTHFTFRFLSWNHLDLRDNDLREMSEAWPVLKTLVLEWEKRIVRGVDLAGLHDQASLTLRCLKDLAFNCRHLRTLKLSSLRPEEHVALPELRPKLDQPLDMYLGDAQWTNTPDEEDEEESHRVASYLFQLWPNMRLNVHPNNAHVVVWKRVMDKLLSIRWGF</sequence>
<evidence type="ECO:0000313" key="3">
    <source>
        <dbReference type="Proteomes" id="UP000076738"/>
    </source>
</evidence>
<dbReference type="Proteomes" id="UP000076738">
    <property type="component" value="Unassembled WGS sequence"/>
</dbReference>
<gene>
    <name evidence="2" type="ORF">CALVIDRAFT_599145</name>
</gene>
<feature type="region of interest" description="Disordered" evidence="1">
    <location>
        <begin position="21"/>
        <end position="129"/>
    </location>
</feature>
<accession>A0A167L5F5</accession>
<dbReference type="STRING" id="1330018.A0A167L5F5"/>
<keyword evidence="3" id="KW-1185">Reference proteome</keyword>
<evidence type="ECO:0000256" key="1">
    <source>
        <dbReference type="SAM" id="MobiDB-lite"/>
    </source>
</evidence>
<dbReference type="Gene3D" id="3.80.10.10">
    <property type="entry name" value="Ribonuclease Inhibitor"/>
    <property type="match status" value="1"/>
</dbReference>
<dbReference type="AlphaFoldDB" id="A0A167L5F5"/>
<feature type="compositionally biased region" description="Low complexity" evidence="1">
    <location>
        <begin position="35"/>
        <end position="47"/>
    </location>
</feature>
<feature type="compositionally biased region" description="Polar residues" evidence="1">
    <location>
        <begin position="48"/>
        <end position="57"/>
    </location>
</feature>
<organism evidence="2 3">
    <name type="scientific">Calocera viscosa (strain TUFC12733)</name>
    <dbReference type="NCBI Taxonomy" id="1330018"/>
    <lineage>
        <taxon>Eukaryota</taxon>
        <taxon>Fungi</taxon>
        <taxon>Dikarya</taxon>
        <taxon>Basidiomycota</taxon>
        <taxon>Agaricomycotina</taxon>
        <taxon>Dacrymycetes</taxon>
        <taxon>Dacrymycetales</taxon>
        <taxon>Dacrymycetaceae</taxon>
        <taxon>Calocera</taxon>
    </lineage>
</organism>
<dbReference type="SUPFAM" id="SSF52047">
    <property type="entry name" value="RNI-like"/>
    <property type="match status" value="1"/>
</dbReference>
<dbReference type="EMBL" id="KV417289">
    <property type="protein sequence ID" value="KZO95346.1"/>
    <property type="molecule type" value="Genomic_DNA"/>
</dbReference>
<name>A0A167L5F5_CALVF</name>
<dbReference type="OrthoDB" id="2447803at2759"/>
<feature type="compositionally biased region" description="Polar residues" evidence="1">
    <location>
        <begin position="93"/>
        <end position="107"/>
    </location>
</feature>
<evidence type="ECO:0000313" key="2">
    <source>
        <dbReference type="EMBL" id="KZO95346.1"/>
    </source>
</evidence>
<reference evidence="2 3" key="1">
    <citation type="journal article" date="2016" name="Mol. Biol. Evol.">
        <title>Comparative Genomics of Early-Diverging Mushroom-Forming Fungi Provides Insights into the Origins of Lignocellulose Decay Capabilities.</title>
        <authorList>
            <person name="Nagy L.G."/>
            <person name="Riley R."/>
            <person name="Tritt A."/>
            <person name="Adam C."/>
            <person name="Daum C."/>
            <person name="Floudas D."/>
            <person name="Sun H."/>
            <person name="Yadav J.S."/>
            <person name="Pangilinan J."/>
            <person name="Larsson K.H."/>
            <person name="Matsuura K."/>
            <person name="Barry K."/>
            <person name="Labutti K."/>
            <person name="Kuo R."/>
            <person name="Ohm R.A."/>
            <person name="Bhattacharya S.S."/>
            <person name="Shirouzu T."/>
            <person name="Yoshinaga Y."/>
            <person name="Martin F.M."/>
            <person name="Grigoriev I.V."/>
            <person name="Hibbett D.S."/>
        </authorList>
    </citation>
    <scope>NUCLEOTIDE SEQUENCE [LARGE SCALE GENOMIC DNA]</scope>
    <source>
        <strain evidence="2 3">TUFC12733</strain>
    </source>
</reference>
<dbReference type="InterPro" id="IPR032675">
    <property type="entry name" value="LRR_dom_sf"/>
</dbReference>
<proteinExistence type="predicted"/>